<dbReference type="GO" id="GO:0005634">
    <property type="term" value="C:nucleus"/>
    <property type="evidence" value="ECO:0007669"/>
    <property type="project" value="InterPro"/>
</dbReference>
<feature type="domain" description="C2H2-type" evidence="8">
    <location>
        <begin position="285"/>
        <end position="312"/>
    </location>
</feature>
<evidence type="ECO:0000313" key="11">
    <source>
        <dbReference type="Proteomes" id="UP000075884"/>
    </source>
</evidence>
<dbReference type="AlphaFoldDB" id="A0A182MY12"/>
<keyword evidence="11" id="KW-1185">Reference proteome</keyword>
<dbReference type="Proteomes" id="UP000075884">
    <property type="component" value="Unassembled WGS sequence"/>
</dbReference>
<feature type="compositionally biased region" description="Basic and acidic residues" evidence="7">
    <location>
        <begin position="445"/>
        <end position="461"/>
    </location>
</feature>
<evidence type="ECO:0000256" key="7">
    <source>
        <dbReference type="SAM" id="MobiDB-lite"/>
    </source>
</evidence>
<dbReference type="InterPro" id="IPR013087">
    <property type="entry name" value="Znf_C2H2_type"/>
</dbReference>
<dbReference type="PANTHER" id="PTHR24379:SF121">
    <property type="entry name" value="C2H2-TYPE DOMAIN-CONTAINING PROTEIN"/>
    <property type="match status" value="1"/>
</dbReference>
<dbReference type="Gene3D" id="3.30.160.60">
    <property type="entry name" value="Classic Zinc Finger"/>
    <property type="match status" value="3"/>
</dbReference>
<feature type="binding site" evidence="6">
    <location>
        <position position="61"/>
    </location>
    <ligand>
        <name>Zn(2+)</name>
        <dbReference type="ChEBI" id="CHEBI:29105"/>
    </ligand>
</feature>
<evidence type="ECO:0000259" key="9">
    <source>
        <dbReference type="PROSITE" id="PS51915"/>
    </source>
</evidence>
<dbReference type="PROSITE" id="PS51915">
    <property type="entry name" value="ZAD"/>
    <property type="match status" value="1"/>
</dbReference>
<dbReference type="SUPFAM" id="SSF57667">
    <property type="entry name" value="beta-beta-alpha zinc fingers"/>
    <property type="match status" value="3"/>
</dbReference>
<dbReference type="Gene3D" id="3.40.1800.20">
    <property type="match status" value="1"/>
</dbReference>
<proteinExistence type="predicted"/>
<feature type="binding site" evidence="6">
    <location>
        <position position="18"/>
    </location>
    <ligand>
        <name>Zn(2+)</name>
        <dbReference type="ChEBI" id="CHEBI:29105"/>
    </ligand>
</feature>
<evidence type="ECO:0000256" key="5">
    <source>
        <dbReference type="PROSITE-ProRule" id="PRU00042"/>
    </source>
</evidence>
<evidence type="ECO:0000259" key="8">
    <source>
        <dbReference type="PROSITE" id="PS50157"/>
    </source>
</evidence>
<keyword evidence="2" id="KW-0677">Repeat</keyword>
<organism evidence="10 11">
    <name type="scientific">Anopheles dirus</name>
    <dbReference type="NCBI Taxonomy" id="7168"/>
    <lineage>
        <taxon>Eukaryota</taxon>
        <taxon>Metazoa</taxon>
        <taxon>Ecdysozoa</taxon>
        <taxon>Arthropoda</taxon>
        <taxon>Hexapoda</taxon>
        <taxon>Insecta</taxon>
        <taxon>Pterygota</taxon>
        <taxon>Neoptera</taxon>
        <taxon>Endopterygota</taxon>
        <taxon>Diptera</taxon>
        <taxon>Nematocera</taxon>
        <taxon>Culicoidea</taxon>
        <taxon>Culicidae</taxon>
        <taxon>Anophelinae</taxon>
        <taxon>Anopheles</taxon>
    </lineage>
</organism>
<dbReference type="PROSITE" id="PS50157">
    <property type="entry name" value="ZINC_FINGER_C2H2_2"/>
    <property type="match status" value="5"/>
</dbReference>
<protein>
    <recommendedName>
        <fullName evidence="12">Transcription factor grauzone</fullName>
    </recommendedName>
</protein>
<evidence type="ECO:0008006" key="12">
    <source>
        <dbReference type="Google" id="ProtNLM"/>
    </source>
</evidence>
<dbReference type="PROSITE" id="PS00028">
    <property type="entry name" value="ZINC_FINGER_C2H2_1"/>
    <property type="match status" value="5"/>
</dbReference>
<feature type="domain" description="C2H2-type" evidence="8">
    <location>
        <begin position="380"/>
        <end position="402"/>
    </location>
</feature>
<feature type="domain" description="C2H2-type" evidence="8">
    <location>
        <begin position="315"/>
        <end position="342"/>
    </location>
</feature>
<dbReference type="STRING" id="7168.A0A182MY12"/>
<dbReference type="Pfam" id="PF00096">
    <property type="entry name" value="zf-C2H2"/>
    <property type="match status" value="2"/>
</dbReference>
<evidence type="ECO:0000256" key="3">
    <source>
        <dbReference type="ARBA" id="ARBA00022771"/>
    </source>
</evidence>
<feature type="domain" description="ZAD" evidence="9">
    <location>
        <begin position="13"/>
        <end position="88"/>
    </location>
</feature>
<name>A0A182MY12_9DIPT</name>
<evidence type="ECO:0000256" key="1">
    <source>
        <dbReference type="ARBA" id="ARBA00022723"/>
    </source>
</evidence>
<reference evidence="11" key="1">
    <citation type="submission" date="2013-03" db="EMBL/GenBank/DDBJ databases">
        <title>The Genome Sequence of Anopheles dirus WRAIR2.</title>
        <authorList>
            <consortium name="The Broad Institute Genomics Platform"/>
            <person name="Neafsey D.E."/>
            <person name="Walton C."/>
            <person name="Walker B."/>
            <person name="Young S.K."/>
            <person name="Zeng Q."/>
            <person name="Gargeya S."/>
            <person name="Fitzgerald M."/>
            <person name="Haas B."/>
            <person name="Abouelleil A."/>
            <person name="Allen A.W."/>
            <person name="Alvarado L."/>
            <person name="Arachchi H.M."/>
            <person name="Berlin A.M."/>
            <person name="Chapman S.B."/>
            <person name="Gainer-Dewar J."/>
            <person name="Goldberg J."/>
            <person name="Griggs A."/>
            <person name="Gujja S."/>
            <person name="Hansen M."/>
            <person name="Howarth C."/>
            <person name="Imamovic A."/>
            <person name="Ireland A."/>
            <person name="Larimer J."/>
            <person name="McCowan C."/>
            <person name="Murphy C."/>
            <person name="Pearson M."/>
            <person name="Poon T.W."/>
            <person name="Priest M."/>
            <person name="Roberts A."/>
            <person name="Saif S."/>
            <person name="Shea T."/>
            <person name="Sisk P."/>
            <person name="Sykes S."/>
            <person name="Wortman J."/>
            <person name="Nusbaum C."/>
            <person name="Birren B."/>
        </authorList>
    </citation>
    <scope>NUCLEOTIDE SEQUENCE [LARGE SCALE GENOMIC DNA]</scope>
    <source>
        <strain evidence="11">WRAIR2</strain>
    </source>
</reference>
<feature type="binding site" evidence="6">
    <location>
        <position position="64"/>
    </location>
    <ligand>
        <name>Zn(2+)</name>
        <dbReference type="ChEBI" id="CHEBI:29105"/>
    </ligand>
</feature>
<dbReference type="Pfam" id="PF07776">
    <property type="entry name" value="zf-AD"/>
    <property type="match status" value="1"/>
</dbReference>
<keyword evidence="3 5" id="KW-0863">Zinc-finger</keyword>
<sequence>MEPAAQEPPESTLQCRLCLHNADLMVAIFGERGREAEMDKLLQMHLNLIVNEEESLPKHICLKCWHTVEYIDSFVRQVAENQSILAYGQQEQIDYLVNDDGLTGGNREGFDSVEVAIESLANPPSYDEAQKTKHVATDPVKGVILEPPCETVSVRDELDAEGSACDLLPHDEFSNDEEERTADETITPVEEAGILVRVNGYPFPQMIRDGRLIIRGEELDKCLTAYYGLVCELCKQQDWSTMEELFAHHQKAHAREGFVNCCGKTIQKRSMIAMHLAKHVQPDAFECPVCKKMMTTPRILRFHVQNHLPEEKRPLRCELCPRRFSYVSALLVHASTHREENEEKRVYHLCQVCGRAFRTAENLAGHMALAHATEGGSNCVECDVCHKKFSSRSNFNYHLTTHEPKVLNQVQCDHCGKWLKNKICLRKHMLQHSQSNYYGHRKRMHLPELEQERLRKEQEDR</sequence>
<reference evidence="10" key="2">
    <citation type="submission" date="2020-05" db="UniProtKB">
        <authorList>
            <consortium name="EnsemblMetazoa"/>
        </authorList>
    </citation>
    <scope>IDENTIFICATION</scope>
    <source>
        <strain evidence="10">WRAIR2</strain>
    </source>
</reference>
<accession>A0A182MY12</accession>
<dbReference type="SMART" id="SM00355">
    <property type="entry name" value="ZnF_C2H2"/>
    <property type="match status" value="6"/>
</dbReference>
<dbReference type="VEuPathDB" id="VectorBase:ADIR000266"/>
<dbReference type="SUPFAM" id="SSF57716">
    <property type="entry name" value="Glucocorticoid receptor-like (DNA-binding domain)"/>
    <property type="match status" value="1"/>
</dbReference>
<feature type="region of interest" description="Disordered" evidence="7">
    <location>
        <begin position="441"/>
        <end position="461"/>
    </location>
</feature>
<dbReference type="SMART" id="SM00868">
    <property type="entry name" value="zf-AD"/>
    <property type="match status" value="1"/>
</dbReference>
<dbReference type="InterPro" id="IPR012934">
    <property type="entry name" value="Znf_AD"/>
</dbReference>
<dbReference type="GO" id="GO:0008270">
    <property type="term" value="F:zinc ion binding"/>
    <property type="evidence" value="ECO:0007669"/>
    <property type="project" value="UniProtKB-UniRule"/>
</dbReference>
<evidence type="ECO:0000256" key="2">
    <source>
        <dbReference type="ARBA" id="ARBA00022737"/>
    </source>
</evidence>
<feature type="domain" description="C2H2-type" evidence="8">
    <location>
        <begin position="410"/>
        <end position="437"/>
    </location>
</feature>
<dbReference type="EnsemblMetazoa" id="ADIR000266-RA">
    <property type="protein sequence ID" value="ADIR000266-PA"/>
    <property type="gene ID" value="ADIR000266"/>
</dbReference>
<evidence type="ECO:0000256" key="6">
    <source>
        <dbReference type="PROSITE-ProRule" id="PRU01263"/>
    </source>
</evidence>
<feature type="binding site" evidence="6">
    <location>
        <position position="15"/>
    </location>
    <ligand>
        <name>Zn(2+)</name>
        <dbReference type="ChEBI" id="CHEBI:29105"/>
    </ligand>
</feature>
<dbReference type="InterPro" id="IPR036236">
    <property type="entry name" value="Znf_C2H2_sf"/>
</dbReference>
<dbReference type="PANTHER" id="PTHR24379">
    <property type="entry name" value="KRAB AND ZINC FINGER DOMAIN-CONTAINING"/>
    <property type="match status" value="1"/>
</dbReference>
<evidence type="ECO:0000256" key="4">
    <source>
        <dbReference type="ARBA" id="ARBA00022833"/>
    </source>
</evidence>
<evidence type="ECO:0000313" key="10">
    <source>
        <dbReference type="EnsemblMetazoa" id="ADIR000266-PA"/>
    </source>
</evidence>
<keyword evidence="1 6" id="KW-0479">Metal-binding</keyword>
<feature type="domain" description="C2H2-type" evidence="8">
    <location>
        <begin position="348"/>
        <end position="376"/>
    </location>
</feature>
<keyword evidence="4 6" id="KW-0862">Zinc</keyword>